<gene>
    <name evidence="1" type="ORF">FE839_18165</name>
</gene>
<name>A0A5R9LD90_9ENTR</name>
<dbReference type="InterPro" id="IPR029063">
    <property type="entry name" value="SAM-dependent_MTases_sf"/>
</dbReference>
<evidence type="ECO:0000313" key="2">
    <source>
        <dbReference type="Proteomes" id="UP000307430"/>
    </source>
</evidence>
<dbReference type="Gene3D" id="3.40.50.150">
    <property type="entry name" value="Vaccinia Virus protein VP39"/>
    <property type="match status" value="1"/>
</dbReference>
<dbReference type="PANTHER" id="PTHR40036">
    <property type="entry name" value="MACROCIN O-METHYLTRANSFERASE"/>
    <property type="match status" value="1"/>
</dbReference>
<evidence type="ECO:0000313" key="1">
    <source>
        <dbReference type="EMBL" id="TLV11518.1"/>
    </source>
</evidence>
<evidence type="ECO:0008006" key="3">
    <source>
        <dbReference type="Google" id="ProtNLM"/>
    </source>
</evidence>
<comment type="caution">
    <text evidence="1">The sequence shown here is derived from an EMBL/GenBank/DDBJ whole genome shotgun (WGS) entry which is preliminary data.</text>
</comment>
<dbReference type="EMBL" id="VCHQ01000026">
    <property type="protein sequence ID" value="TLV11518.1"/>
    <property type="molecule type" value="Genomic_DNA"/>
</dbReference>
<dbReference type="Pfam" id="PF05711">
    <property type="entry name" value="TylF"/>
    <property type="match status" value="1"/>
</dbReference>
<dbReference type="InterPro" id="IPR008884">
    <property type="entry name" value="TylF_MeTrfase"/>
</dbReference>
<dbReference type="AlphaFoldDB" id="A0A5R9LD90"/>
<proteinExistence type="predicted"/>
<keyword evidence="2" id="KW-1185">Reference proteome</keyword>
<protein>
    <recommendedName>
        <fullName evidence="3">Class I SAM-dependent methyltransferase</fullName>
    </recommendedName>
</protein>
<dbReference type="Proteomes" id="UP000307430">
    <property type="component" value="Unassembled WGS sequence"/>
</dbReference>
<organism evidence="1 2">
    <name type="scientific">Klebsiella indica</name>
    <dbReference type="NCBI Taxonomy" id="2582917"/>
    <lineage>
        <taxon>Bacteria</taxon>
        <taxon>Pseudomonadati</taxon>
        <taxon>Pseudomonadota</taxon>
        <taxon>Gammaproteobacteria</taxon>
        <taxon>Enterobacterales</taxon>
        <taxon>Enterobacteriaceae</taxon>
        <taxon>Klebsiella/Raoultella group</taxon>
        <taxon>Klebsiella</taxon>
    </lineage>
</organism>
<dbReference type="RefSeq" id="WP_138362184.1">
    <property type="nucleotide sequence ID" value="NZ_VCHQ01000026.1"/>
</dbReference>
<dbReference type="SUPFAM" id="SSF51735">
    <property type="entry name" value="NAD(P)-binding Rossmann-fold domains"/>
    <property type="match status" value="1"/>
</dbReference>
<dbReference type="PANTHER" id="PTHR40036:SF1">
    <property type="entry name" value="MACROCIN O-METHYLTRANSFERASE"/>
    <property type="match status" value="1"/>
</dbReference>
<dbReference type="SUPFAM" id="SSF53335">
    <property type="entry name" value="S-adenosyl-L-methionine-dependent methyltransferases"/>
    <property type="match status" value="1"/>
</dbReference>
<reference evidence="1 2" key="1">
    <citation type="submission" date="2019-05" db="EMBL/GenBank/DDBJ databases">
        <title>Genome sequence of Klebsiella sp strain TOUT106.</title>
        <authorList>
            <person name="Rahi P."/>
            <person name="Chaudhari D."/>
        </authorList>
    </citation>
    <scope>NUCLEOTIDE SEQUENCE [LARGE SCALE GENOMIC DNA]</scope>
    <source>
        <strain evidence="1 2">TOUT106</strain>
    </source>
</reference>
<dbReference type="InterPro" id="IPR036291">
    <property type="entry name" value="NAD(P)-bd_dom_sf"/>
</dbReference>
<accession>A0A5R9LD90</accession>
<sequence length="282" mass="30926">MKTVVLLGAGQMGRNAALLLNEQALQLLAFGDNAATRQSTAHYPPVLSVAAALALRPDVVFVSVAAKERGLELEQQARAAGYHGPIFRLDTLQPAIDIRGAMTRRIAGRLNELHTEGAVAELGVYQGNFARLLNAVFPDKSLYLFDTFRGFAESDIDTEKAHGFPPVRRDEFCATSVEAVMARMPHQARVIIREGHFPGTATGIEERFAFVSLDADLYAPTLSGLEWFYPRLVPNGCILLHDYHNARFPGVKQAMSDFENQAGRLCLVPLCDLHGSVLIVRN</sequence>